<dbReference type="EMBL" id="CP115541">
    <property type="protein sequence ID" value="WNH52461.1"/>
    <property type="molecule type" value="Genomic_DNA"/>
</dbReference>
<evidence type="ECO:0000313" key="2">
    <source>
        <dbReference type="Proteomes" id="UP001302072"/>
    </source>
</evidence>
<dbReference type="RefSeq" id="WP_311191658.1">
    <property type="nucleotide sequence ID" value="NZ_CP115541.1"/>
</dbReference>
<sequence>MRKFYFHTPHHAGHAPLDLPQDTIQRMHNGLFRCPLVQAGELMPDLKPLFDNAPVFNPDEWEVDVKVHMLMANQYPCIPNWHCDNVPRGADGEVDYSLTGDEWTVPMLLWVSDGPLTEFLAEPLALSKEPVSHRALAEAIRDHGNPTQPIQPQHWYSMNQRTPHRGTKATEAGWRVFVRLTHRSIAPDRPVLSVMRRHSQVYLDATQFSW</sequence>
<evidence type="ECO:0008006" key="3">
    <source>
        <dbReference type="Google" id="ProtNLM"/>
    </source>
</evidence>
<gene>
    <name evidence="1" type="ORF">PDM29_19415</name>
</gene>
<keyword evidence="2" id="KW-1185">Reference proteome</keyword>
<protein>
    <recommendedName>
        <fullName evidence="3">JmjC domain-containing protein</fullName>
    </recommendedName>
</protein>
<evidence type="ECO:0000313" key="1">
    <source>
        <dbReference type="EMBL" id="WNH52461.1"/>
    </source>
</evidence>
<reference evidence="1 2" key="1">
    <citation type="submission" date="2022-12" db="EMBL/GenBank/DDBJ databases">
        <title>Two new species, Stenotrophomonas aracearum and Stenotrophomonas oahuensis, isolated from Anthurium (Araceae family) in Hawaii.</title>
        <authorList>
            <person name="Chunag S.C."/>
            <person name="Dobhal S."/>
            <person name="Alvarez A."/>
            <person name="Arif M."/>
        </authorList>
    </citation>
    <scope>NUCLEOTIDE SEQUENCE [LARGE SCALE GENOMIC DNA]</scope>
    <source>
        <strain evidence="1 2">A5586</strain>
    </source>
</reference>
<accession>A0ABY9YNM0</accession>
<proteinExistence type="predicted"/>
<organism evidence="1 2">
    <name type="scientific">Stenotrophomonas oahuensis</name>
    <dbReference type="NCBI Taxonomy" id="3003271"/>
    <lineage>
        <taxon>Bacteria</taxon>
        <taxon>Pseudomonadati</taxon>
        <taxon>Pseudomonadota</taxon>
        <taxon>Gammaproteobacteria</taxon>
        <taxon>Lysobacterales</taxon>
        <taxon>Lysobacteraceae</taxon>
        <taxon>Stenotrophomonas</taxon>
    </lineage>
</organism>
<dbReference type="Proteomes" id="UP001302072">
    <property type="component" value="Chromosome"/>
</dbReference>
<name>A0ABY9YNM0_9GAMM</name>